<dbReference type="FunFam" id="3.90.226.10:FF:000087">
    <property type="entry name" value="Si:ch211-198n5.11"/>
    <property type="match status" value="1"/>
</dbReference>
<comment type="caution">
    <text evidence="10">The sequence shown here is derived from an EMBL/GenBank/DDBJ whole genome shotgun (WGS) entry which is preliminary data.</text>
</comment>
<evidence type="ECO:0000256" key="3">
    <source>
        <dbReference type="ARBA" id="ARBA00031109"/>
    </source>
</evidence>
<comment type="catalytic activity">
    <reaction evidence="6">
        <text>3-methylbut-2-enoyl-CoA + hydrogencarbonate + ATP = 3-methyl-(2E)-glutaconyl-CoA + ADP + phosphate + H(+)</text>
        <dbReference type="Rhea" id="RHEA:13589"/>
        <dbReference type="ChEBI" id="CHEBI:15378"/>
        <dbReference type="ChEBI" id="CHEBI:17544"/>
        <dbReference type="ChEBI" id="CHEBI:30616"/>
        <dbReference type="ChEBI" id="CHEBI:43474"/>
        <dbReference type="ChEBI" id="CHEBI:57344"/>
        <dbReference type="ChEBI" id="CHEBI:57346"/>
        <dbReference type="ChEBI" id="CHEBI:456216"/>
        <dbReference type="EC" id="6.4.1.4"/>
    </reaction>
</comment>
<gene>
    <name evidence="10" type="ORF">D4764_07G0010570</name>
</gene>
<comment type="pathway">
    <text evidence="1">Amino-acid degradation; L-leucine degradation; (S)-3-hydroxy-3-methylglutaryl-CoA from 3-isovaleryl-CoA: step 2/3.</text>
</comment>
<evidence type="ECO:0000259" key="9">
    <source>
        <dbReference type="PROSITE" id="PS50989"/>
    </source>
</evidence>
<evidence type="ECO:0000256" key="2">
    <source>
        <dbReference type="ARBA" id="ARBA00026116"/>
    </source>
</evidence>
<dbReference type="PROSITE" id="PS50980">
    <property type="entry name" value="COA_CT_NTER"/>
    <property type="match status" value="1"/>
</dbReference>
<feature type="region of interest" description="Disordered" evidence="7">
    <location>
        <begin position="1"/>
        <end position="42"/>
    </location>
</feature>
<name>A0A5C6MVE8_9TELE</name>
<evidence type="ECO:0000256" key="5">
    <source>
        <dbReference type="ARBA" id="ARBA00031404"/>
    </source>
</evidence>
<dbReference type="Pfam" id="PF01039">
    <property type="entry name" value="Carboxyl_trans"/>
    <property type="match status" value="1"/>
</dbReference>
<dbReference type="EC" id="6.4.1.4" evidence="2"/>
<feature type="domain" description="CoA carboxyltransferase C-terminal" evidence="9">
    <location>
        <begin position="421"/>
        <end position="650"/>
    </location>
</feature>
<dbReference type="GO" id="GO:0006552">
    <property type="term" value="P:L-leucine catabolic process"/>
    <property type="evidence" value="ECO:0007669"/>
    <property type="project" value="UniProtKB-UniPathway"/>
</dbReference>
<evidence type="ECO:0000313" key="11">
    <source>
        <dbReference type="Proteomes" id="UP000324091"/>
    </source>
</evidence>
<dbReference type="PANTHER" id="PTHR22855">
    <property type="entry name" value="ACETYL, PROPIONYL, PYRUVATE, AND GLUTACONYL CARBOXYLASE-RELATED"/>
    <property type="match status" value="1"/>
</dbReference>
<evidence type="ECO:0000256" key="1">
    <source>
        <dbReference type="ARBA" id="ARBA00025711"/>
    </source>
</evidence>
<accession>A0A5C6MVE8</accession>
<feature type="domain" description="CoA carboxyltransferase N-terminal" evidence="8">
    <location>
        <begin position="161"/>
        <end position="417"/>
    </location>
</feature>
<evidence type="ECO:0000256" key="4">
    <source>
        <dbReference type="ARBA" id="ARBA00031237"/>
    </source>
</evidence>
<dbReference type="Gene3D" id="3.90.226.10">
    <property type="entry name" value="2-enoyl-CoA Hydratase, Chain A, domain 1"/>
    <property type="match status" value="2"/>
</dbReference>
<protein>
    <recommendedName>
        <fullName evidence="2">methylcrotonoyl-CoA carboxylase</fullName>
        <ecNumber evidence="2">6.4.1.4</ecNumber>
    </recommendedName>
    <alternativeName>
        <fullName evidence="5">3-methylcrotonyl-CoA carboxylase 2</fullName>
    </alternativeName>
    <alternativeName>
        <fullName evidence="3">3-methylcrotonyl-CoA carboxylase non-biotin-containing subunit</fullName>
    </alternativeName>
    <alternativeName>
        <fullName evidence="4">3-methylcrotonyl-CoA:carbon dioxide ligase subunit beta</fullName>
    </alternativeName>
</protein>
<dbReference type="PANTHER" id="PTHR22855:SF47">
    <property type="entry name" value="METHYLCROTONOYL-COA CARBOXYLASE"/>
    <property type="match status" value="1"/>
</dbReference>
<dbReference type="InterPro" id="IPR029045">
    <property type="entry name" value="ClpP/crotonase-like_dom_sf"/>
</dbReference>
<dbReference type="UniPathway" id="UPA00363">
    <property type="reaction ID" value="UER00861"/>
</dbReference>
<organism evidence="10 11">
    <name type="scientific">Takifugu flavidus</name>
    <name type="common">sansaifugu</name>
    <dbReference type="NCBI Taxonomy" id="433684"/>
    <lineage>
        <taxon>Eukaryota</taxon>
        <taxon>Metazoa</taxon>
        <taxon>Chordata</taxon>
        <taxon>Craniata</taxon>
        <taxon>Vertebrata</taxon>
        <taxon>Euteleostomi</taxon>
        <taxon>Actinopterygii</taxon>
        <taxon>Neopterygii</taxon>
        <taxon>Teleostei</taxon>
        <taxon>Neoteleostei</taxon>
        <taxon>Acanthomorphata</taxon>
        <taxon>Eupercaria</taxon>
        <taxon>Tetraodontiformes</taxon>
        <taxon>Tetradontoidea</taxon>
        <taxon>Tetraodontidae</taxon>
        <taxon>Takifugu</taxon>
    </lineage>
</organism>
<dbReference type="InterPro" id="IPR011763">
    <property type="entry name" value="COA_CT_C"/>
</dbReference>
<dbReference type="InterPro" id="IPR011762">
    <property type="entry name" value="COA_CT_N"/>
</dbReference>
<dbReference type="SUPFAM" id="SSF52096">
    <property type="entry name" value="ClpP/crotonase"/>
    <property type="match status" value="2"/>
</dbReference>
<proteinExistence type="predicted"/>
<evidence type="ECO:0000256" key="6">
    <source>
        <dbReference type="ARBA" id="ARBA00052347"/>
    </source>
</evidence>
<dbReference type="GO" id="GO:0005739">
    <property type="term" value="C:mitochondrion"/>
    <property type="evidence" value="ECO:0007669"/>
    <property type="project" value="TreeGrafter"/>
</dbReference>
<dbReference type="AlphaFoldDB" id="A0A5C6MVE8"/>
<dbReference type="InterPro" id="IPR034733">
    <property type="entry name" value="AcCoA_carboxyl_beta"/>
</dbReference>
<dbReference type="GO" id="GO:1905202">
    <property type="term" value="C:methylcrotonoyl-CoA carboxylase complex"/>
    <property type="evidence" value="ECO:0007669"/>
    <property type="project" value="TreeGrafter"/>
</dbReference>
<sequence>MRTGTGLRRLRGNCSGRRVAPRTTPIHHPIPPPTLRPEQGVTHDNLSSNYFLSYQPGRKVGSAAQNECNLRGTVRETAATAPAVPPLPPRRPAYCSAVTDVKVHLFCLLCCRLSEQPRHHSVRCLSFPVRKRRALRSAFPVLQQHFVPIQQHVYEANLQNSNSCSKRYAELSEKVRKGGGESSIIRHTQKNRKLLVRDRLRLLLDDEDFLELSPFAGLGLPYGDIASAGCLTGVGRINGLWCVVIANDATVKGGTAYPITVKKQLRAQEVAIQNRLPCVYLVDSGGAFLPLQSEIFPDKNQGGRTFYNEAVMSAMKIPQVSVVCGSCTAGGAYIPTMAEETVMVHRIGTLFLGGPPLVKAATGEEVTPEDLGGATLHAKVSGCVDHFASEEKDAYDCTRNIISTLNFQLPEEEEEPARRRAEEEPLYSSEELLGLAPRSYNYSLDVKMIISRLTDGSRFQEFKASYGTTLVTGFAKIYGHLVGIVASNGQLLHEAALKGSHFVQLCDQRDVPLIFLQNTAPAAAPTLATTQAETNSNCLKAQGSMMSAVACASVPKITVVIGGCHGADSYAMCGRAFDPNFLFMWPNARVSITAPDHASSLLPHDSNQVEDVNRMLTEESSAFFSSGRLWDDGIILPQHTRKVLADCLDIITQQQYQMSTEKAHSSLLRI</sequence>
<reference evidence="10 11" key="1">
    <citation type="submission" date="2019-04" db="EMBL/GenBank/DDBJ databases">
        <title>Chromosome genome assembly for Takifugu flavidus.</title>
        <authorList>
            <person name="Xiao S."/>
        </authorList>
    </citation>
    <scope>NUCLEOTIDE SEQUENCE [LARGE SCALE GENOMIC DNA]</scope>
    <source>
        <strain evidence="10">HTHZ2018</strain>
        <tissue evidence="10">Muscle</tissue>
    </source>
</reference>
<dbReference type="FunFam" id="3.90.226.10:FF:000046">
    <property type="entry name" value="Geranyl-CoA carboxylase beta subunit"/>
    <property type="match status" value="1"/>
</dbReference>
<evidence type="ECO:0000256" key="7">
    <source>
        <dbReference type="SAM" id="MobiDB-lite"/>
    </source>
</evidence>
<keyword evidence="11" id="KW-1185">Reference proteome</keyword>
<dbReference type="EMBL" id="RHFK02000020">
    <property type="protein sequence ID" value="TWW58338.1"/>
    <property type="molecule type" value="Genomic_DNA"/>
</dbReference>
<evidence type="ECO:0000313" key="10">
    <source>
        <dbReference type="EMBL" id="TWW58338.1"/>
    </source>
</evidence>
<dbReference type="GO" id="GO:0004485">
    <property type="term" value="F:methylcrotonoyl-CoA carboxylase activity"/>
    <property type="evidence" value="ECO:0007669"/>
    <property type="project" value="UniProtKB-EC"/>
</dbReference>
<dbReference type="InterPro" id="IPR045190">
    <property type="entry name" value="MCCB/AccD1-like"/>
</dbReference>
<evidence type="ECO:0000259" key="8">
    <source>
        <dbReference type="PROSITE" id="PS50980"/>
    </source>
</evidence>
<dbReference type="Proteomes" id="UP000324091">
    <property type="component" value="Chromosome 7"/>
</dbReference>
<dbReference type="PROSITE" id="PS50989">
    <property type="entry name" value="COA_CT_CTER"/>
    <property type="match status" value="1"/>
</dbReference>